<dbReference type="EMBL" id="BDSA01000003">
    <property type="protein sequence ID" value="GBE61489.1"/>
    <property type="molecule type" value="Genomic_DNA"/>
</dbReference>
<dbReference type="AlphaFoldDB" id="A0A2H6KEV6"/>
<sequence length="124" mass="13373">MPRTDGLLGRLLEPRAVRGVDEEAYGVDVATILLPDPACSFVTSEIEGRDVDLAESQLLTVRVHSGSVARQAVILEHAQQRSFTGVVKAEEHDLALLVEPSKGDEGSLDPVEMLADRITGVIEQ</sequence>
<gene>
    <name evidence="1" type="ORF">BOVATA_029820</name>
</gene>
<dbReference type="VEuPathDB" id="PiroplasmaDB:BOVATA_029820"/>
<dbReference type="RefSeq" id="XP_028867732.1">
    <property type="nucleotide sequence ID" value="XM_029011899.1"/>
</dbReference>
<proteinExistence type="predicted"/>
<evidence type="ECO:0000313" key="1">
    <source>
        <dbReference type="EMBL" id="GBE61489.1"/>
    </source>
</evidence>
<organism evidence="1 2">
    <name type="scientific">Babesia ovata</name>
    <dbReference type="NCBI Taxonomy" id="189622"/>
    <lineage>
        <taxon>Eukaryota</taxon>
        <taxon>Sar</taxon>
        <taxon>Alveolata</taxon>
        <taxon>Apicomplexa</taxon>
        <taxon>Aconoidasida</taxon>
        <taxon>Piroplasmida</taxon>
        <taxon>Babesiidae</taxon>
        <taxon>Babesia</taxon>
    </lineage>
</organism>
<dbReference type="GeneID" id="39875259"/>
<comment type="caution">
    <text evidence="1">The sequence shown here is derived from an EMBL/GenBank/DDBJ whole genome shotgun (WGS) entry which is preliminary data.</text>
</comment>
<reference evidence="1 2" key="1">
    <citation type="journal article" date="2017" name="BMC Genomics">
        <title>Whole-genome assembly of Babesia ovata and comparative genomics between closely related pathogens.</title>
        <authorList>
            <person name="Yamagishi J."/>
            <person name="Asada M."/>
            <person name="Hakimi H."/>
            <person name="Tanaka T.Q."/>
            <person name="Sugimoto C."/>
            <person name="Kawazu S."/>
        </authorList>
    </citation>
    <scope>NUCLEOTIDE SEQUENCE [LARGE SCALE GENOMIC DNA]</scope>
    <source>
        <strain evidence="1 2">Miyake</strain>
    </source>
</reference>
<protein>
    <submittedName>
        <fullName evidence="1">Anti-anti-sigma factor, putative</fullName>
    </submittedName>
</protein>
<evidence type="ECO:0000313" key="2">
    <source>
        <dbReference type="Proteomes" id="UP000236319"/>
    </source>
</evidence>
<name>A0A2H6KEV6_9APIC</name>
<dbReference type="Proteomes" id="UP000236319">
    <property type="component" value="Unassembled WGS sequence"/>
</dbReference>
<keyword evidence="2" id="KW-1185">Reference proteome</keyword>
<accession>A0A2H6KEV6</accession>